<reference evidence="3" key="2">
    <citation type="journal article" date="2017" name="Nat. Plants">
        <title>The Aegilops tauschii genome reveals multiple impacts of transposons.</title>
        <authorList>
            <person name="Zhao G."/>
            <person name="Zou C."/>
            <person name="Li K."/>
            <person name="Wang K."/>
            <person name="Li T."/>
            <person name="Gao L."/>
            <person name="Zhang X."/>
            <person name="Wang H."/>
            <person name="Yang Z."/>
            <person name="Liu X."/>
            <person name="Jiang W."/>
            <person name="Mao L."/>
            <person name="Kong X."/>
            <person name="Jiao Y."/>
            <person name="Jia J."/>
        </authorList>
    </citation>
    <scope>NUCLEOTIDE SEQUENCE [LARGE SCALE GENOMIC DNA]</scope>
    <source>
        <strain evidence="3">cv. AL8/78</strain>
    </source>
</reference>
<evidence type="ECO:0000313" key="3">
    <source>
        <dbReference type="Proteomes" id="UP000015105"/>
    </source>
</evidence>
<reference evidence="2" key="3">
    <citation type="journal article" date="2017" name="Nature">
        <title>Genome sequence of the progenitor of the wheat D genome Aegilops tauschii.</title>
        <authorList>
            <person name="Luo M.C."/>
            <person name="Gu Y.Q."/>
            <person name="Puiu D."/>
            <person name="Wang H."/>
            <person name="Twardziok S.O."/>
            <person name="Deal K.R."/>
            <person name="Huo N."/>
            <person name="Zhu T."/>
            <person name="Wang L."/>
            <person name="Wang Y."/>
            <person name="McGuire P.E."/>
            <person name="Liu S."/>
            <person name="Long H."/>
            <person name="Ramasamy R.K."/>
            <person name="Rodriguez J.C."/>
            <person name="Van S.L."/>
            <person name="Yuan L."/>
            <person name="Wang Z."/>
            <person name="Xia Z."/>
            <person name="Xiao L."/>
            <person name="Anderson O.D."/>
            <person name="Ouyang S."/>
            <person name="Liang Y."/>
            <person name="Zimin A.V."/>
            <person name="Pertea G."/>
            <person name="Qi P."/>
            <person name="Bennetzen J.L."/>
            <person name="Dai X."/>
            <person name="Dawson M.W."/>
            <person name="Muller H.G."/>
            <person name="Kugler K."/>
            <person name="Rivarola-Duarte L."/>
            <person name="Spannagl M."/>
            <person name="Mayer K.F.X."/>
            <person name="Lu F.H."/>
            <person name="Bevan M.W."/>
            <person name="Leroy P."/>
            <person name="Li P."/>
            <person name="You F.M."/>
            <person name="Sun Q."/>
            <person name="Liu Z."/>
            <person name="Lyons E."/>
            <person name="Wicker T."/>
            <person name="Salzberg S.L."/>
            <person name="Devos K.M."/>
            <person name="Dvorak J."/>
        </authorList>
    </citation>
    <scope>NUCLEOTIDE SEQUENCE [LARGE SCALE GENOMIC DNA]</scope>
    <source>
        <strain evidence="2">cv. AL8/78</strain>
    </source>
</reference>
<evidence type="ECO:0000313" key="2">
    <source>
        <dbReference type="EnsemblPlants" id="AET7Gv21353300.6"/>
    </source>
</evidence>
<keyword evidence="1" id="KW-0812">Transmembrane</keyword>
<dbReference type="Proteomes" id="UP000015105">
    <property type="component" value="Chromosome 7D"/>
</dbReference>
<accession>A0A453TDN4</accession>
<keyword evidence="1" id="KW-0472">Membrane</keyword>
<keyword evidence="3" id="KW-1185">Reference proteome</keyword>
<name>A0A453TDN4_AEGTS</name>
<organism evidence="2 3">
    <name type="scientific">Aegilops tauschii subsp. strangulata</name>
    <name type="common">Goatgrass</name>
    <dbReference type="NCBI Taxonomy" id="200361"/>
    <lineage>
        <taxon>Eukaryota</taxon>
        <taxon>Viridiplantae</taxon>
        <taxon>Streptophyta</taxon>
        <taxon>Embryophyta</taxon>
        <taxon>Tracheophyta</taxon>
        <taxon>Spermatophyta</taxon>
        <taxon>Magnoliopsida</taxon>
        <taxon>Liliopsida</taxon>
        <taxon>Poales</taxon>
        <taxon>Poaceae</taxon>
        <taxon>BOP clade</taxon>
        <taxon>Pooideae</taxon>
        <taxon>Triticodae</taxon>
        <taxon>Triticeae</taxon>
        <taxon>Triticinae</taxon>
        <taxon>Aegilops</taxon>
    </lineage>
</organism>
<feature type="transmembrane region" description="Helical" evidence="1">
    <location>
        <begin position="6"/>
        <end position="26"/>
    </location>
</feature>
<reference evidence="2" key="5">
    <citation type="journal article" date="2021" name="G3 (Bethesda)">
        <title>Aegilops tauschii genome assembly Aet v5.0 features greater sequence contiguity and improved annotation.</title>
        <authorList>
            <person name="Wang L."/>
            <person name="Zhu T."/>
            <person name="Rodriguez J.C."/>
            <person name="Deal K.R."/>
            <person name="Dubcovsky J."/>
            <person name="McGuire P.E."/>
            <person name="Lux T."/>
            <person name="Spannagl M."/>
            <person name="Mayer K.F.X."/>
            <person name="Baldrich P."/>
            <person name="Meyers B.C."/>
            <person name="Huo N."/>
            <person name="Gu Y.Q."/>
            <person name="Zhou H."/>
            <person name="Devos K.M."/>
            <person name="Bennetzen J.L."/>
            <person name="Unver T."/>
            <person name="Budak H."/>
            <person name="Gulick P.J."/>
            <person name="Galiba G."/>
            <person name="Kalapos B."/>
            <person name="Nelson D.R."/>
            <person name="Li P."/>
            <person name="You F.M."/>
            <person name="Luo M.C."/>
            <person name="Dvorak J."/>
        </authorList>
    </citation>
    <scope>NUCLEOTIDE SEQUENCE [LARGE SCALE GENOMIC DNA]</scope>
    <source>
        <strain evidence="2">cv. AL8/78</strain>
    </source>
</reference>
<protein>
    <submittedName>
        <fullName evidence="2">Uncharacterized protein</fullName>
    </submittedName>
</protein>
<keyword evidence="1" id="KW-1133">Transmembrane helix</keyword>
<dbReference type="AlphaFoldDB" id="A0A453TDN4"/>
<evidence type="ECO:0000256" key="1">
    <source>
        <dbReference type="SAM" id="Phobius"/>
    </source>
</evidence>
<reference evidence="3" key="1">
    <citation type="journal article" date="2014" name="Science">
        <title>Ancient hybridizations among the ancestral genomes of bread wheat.</title>
        <authorList>
            <consortium name="International Wheat Genome Sequencing Consortium,"/>
            <person name="Marcussen T."/>
            <person name="Sandve S.R."/>
            <person name="Heier L."/>
            <person name="Spannagl M."/>
            <person name="Pfeifer M."/>
            <person name="Jakobsen K.S."/>
            <person name="Wulff B.B."/>
            <person name="Steuernagel B."/>
            <person name="Mayer K.F."/>
            <person name="Olsen O.A."/>
        </authorList>
    </citation>
    <scope>NUCLEOTIDE SEQUENCE [LARGE SCALE GENOMIC DNA]</scope>
    <source>
        <strain evidence="3">cv. AL8/78</strain>
    </source>
</reference>
<sequence length="41" mass="4484">MPLSKMIQRLGAAALVNFALPVVLYLSGFSSSRLTRCDELD</sequence>
<reference evidence="2" key="4">
    <citation type="submission" date="2019-03" db="UniProtKB">
        <authorList>
            <consortium name="EnsemblPlants"/>
        </authorList>
    </citation>
    <scope>IDENTIFICATION</scope>
</reference>
<proteinExistence type="predicted"/>
<dbReference type="Gramene" id="AET7Gv21353300.6">
    <property type="protein sequence ID" value="AET7Gv21353300.6"/>
    <property type="gene ID" value="AET7Gv21353300"/>
</dbReference>
<dbReference type="EnsemblPlants" id="AET7Gv21353300.6">
    <property type="protein sequence ID" value="AET7Gv21353300.6"/>
    <property type="gene ID" value="AET7Gv21353300"/>
</dbReference>